<feature type="chain" id="PRO_5023110503" description="Autotransporter-associated beta strand repeat protein" evidence="1">
    <location>
        <begin position="32"/>
        <end position="616"/>
    </location>
</feature>
<protein>
    <recommendedName>
        <fullName evidence="4">Autotransporter-associated beta strand repeat protein</fullName>
    </recommendedName>
</protein>
<dbReference type="OrthoDB" id="254855at2"/>
<evidence type="ECO:0000313" key="2">
    <source>
        <dbReference type="EMBL" id="TWT92020.1"/>
    </source>
</evidence>
<dbReference type="AlphaFoldDB" id="A0A5C5ZXY7"/>
<organism evidence="2 3">
    <name type="scientific">Botrimarina colliarenosi</name>
    <dbReference type="NCBI Taxonomy" id="2528001"/>
    <lineage>
        <taxon>Bacteria</taxon>
        <taxon>Pseudomonadati</taxon>
        <taxon>Planctomycetota</taxon>
        <taxon>Planctomycetia</taxon>
        <taxon>Pirellulales</taxon>
        <taxon>Lacipirellulaceae</taxon>
        <taxon>Botrimarina</taxon>
    </lineage>
</organism>
<dbReference type="EMBL" id="SJPR01000013">
    <property type="protein sequence ID" value="TWT92020.1"/>
    <property type="molecule type" value="Genomic_DNA"/>
</dbReference>
<name>A0A5C5ZXY7_9BACT</name>
<keyword evidence="1" id="KW-0732">Signal</keyword>
<keyword evidence="3" id="KW-1185">Reference proteome</keyword>
<accession>A0A5C5ZXY7</accession>
<gene>
    <name evidence="2" type="ORF">Pla108_41630</name>
</gene>
<comment type="caution">
    <text evidence="2">The sequence shown here is derived from an EMBL/GenBank/DDBJ whole genome shotgun (WGS) entry which is preliminary data.</text>
</comment>
<dbReference type="RefSeq" id="WP_146446831.1">
    <property type="nucleotide sequence ID" value="NZ_SJPR01000013.1"/>
</dbReference>
<feature type="signal peptide" evidence="1">
    <location>
        <begin position="1"/>
        <end position="31"/>
    </location>
</feature>
<evidence type="ECO:0008006" key="4">
    <source>
        <dbReference type="Google" id="ProtNLM"/>
    </source>
</evidence>
<reference evidence="2 3" key="1">
    <citation type="submission" date="2019-02" db="EMBL/GenBank/DDBJ databases">
        <title>Deep-cultivation of Planctomycetes and their phenomic and genomic characterization uncovers novel biology.</title>
        <authorList>
            <person name="Wiegand S."/>
            <person name="Jogler M."/>
            <person name="Boedeker C."/>
            <person name="Pinto D."/>
            <person name="Vollmers J."/>
            <person name="Rivas-Marin E."/>
            <person name="Kohn T."/>
            <person name="Peeters S.H."/>
            <person name="Heuer A."/>
            <person name="Rast P."/>
            <person name="Oberbeckmann S."/>
            <person name="Bunk B."/>
            <person name="Jeske O."/>
            <person name="Meyerdierks A."/>
            <person name="Storesund J.E."/>
            <person name="Kallscheuer N."/>
            <person name="Luecker S."/>
            <person name="Lage O.M."/>
            <person name="Pohl T."/>
            <person name="Merkel B.J."/>
            <person name="Hornburger P."/>
            <person name="Mueller R.-W."/>
            <person name="Bruemmer F."/>
            <person name="Labrenz M."/>
            <person name="Spormann A.M."/>
            <person name="Op Den Camp H."/>
            <person name="Overmann J."/>
            <person name="Amann R."/>
            <person name="Jetten M.S.M."/>
            <person name="Mascher T."/>
            <person name="Medema M.H."/>
            <person name="Devos D.P."/>
            <person name="Kaster A.-K."/>
            <person name="Ovreas L."/>
            <person name="Rohde M."/>
            <person name="Galperin M.Y."/>
            <person name="Jogler C."/>
        </authorList>
    </citation>
    <scope>NUCLEOTIDE SEQUENCE [LARGE SCALE GENOMIC DNA]</scope>
    <source>
        <strain evidence="2 3">Pla108</strain>
    </source>
</reference>
<sequence length="616" mass="61825" precursor="true">MRNSINTYRQRWRLATLLTIGVALPASDSWAFDVFWTGGASAWATSSDPNTPNANWDSGFAPAASFEEVGIINNGGVASLSVTAPDAAGLVLGQLAGDSGTLIVQSGGSLTLVETNGSASAVAPLGIANIGLAGDALLEVHGGGTFSTTSLDINPAGTVRIGTSGAGAATVSSTGSLFSAGLLQIRGSGHALSVAGNAALEGGGQFAPIFTSSMHSPIEVVGNATLGGVLRPQVSGYAPTAGDRWDLIDAAAITGSFSALDFSALPSLPTAQVYRTFLTAGGNGEVLQFGVDQVLSLTVGSGGGITLANQGTAPIEIDGYSILANLGGLVPAAFNGLADQNVGGANVWQEAGLTASSLSELSPTGSLTLGAGQSYSLGAAYSPAPPTAFGIAPEELVFQYSTPSGDTTAGIVVYAGGSRRNNNLLLTVDPTTGEAQLKNDSTFTIELEGYSILSGSGALLTGSWSSLDDQGVTGWEESNPTATALNELLPVGTLTLTSGAAYNLGDLFNSAGELDLALEFLLAGDAAPSTGVVVYGAIPASIPGDYNNDGFVNAADYTVWRDGNSPDSSPAGYNLWANNYGATASTSSALAVPEPTTACLIGLAISCFVARGRRQD</sequence>
<evidence type="ECO:0000256" key="1">
    <source>
        <dbReference type="SAM" id="SignalP"/>
    </source>
</evidence>
<proteinExistence type="predicted"/>
<evidence type="ECO:0000313" key="3">
    <source>
        <dbReference type="Proteomes" id="UP000317421"/>
    </source>
</evidence>
<dbReference type="Proteomes" id="UP000317421">
    <property type="component" value="Unassembled WGS sequence"/>
</dbReference>